<feature type="transmembrane region" description="Helical" evidence="3">
    <location>
        <begin position="278"/>
        <end position="300"/>
    </location>
</feature>
<evidence type="ECO:0000256" key="1">
    <source>
        <dbReference type="ARBA" id="ARBA00022441"/>
    </source>
</evidence>
<evidence type="ECO:0000313" key="4">
    <source>
        <dbReference type="EMBL" id="CAG8464943.1"/>
    </source>
</evidence>
<keyword evidence="2" id="KW-0677">Repeat</keyword>
<dbReference type="AlphaFoldDB" id="A0A9N8Z0I8"/>
<dbReference type="SUPFAM" id="SSF50965">
    <property type="entry name" value="Galactose oxidase, central domain"/>
    <property type="match status" value="1"/>
</dbReference>
<evidence type="ECO:0000313" key="5">
    <source>
        <dbReference type="Proteomes" id="UP000789396"/>
    </source>
</evidence>
<keyword evidence="3" id="KW-0472">Membrane</keyword>
<dbReference type="EMBL" id="CAJVPZ010000425">
    <property type="protein sequence ID" value="CAG8464943.1"/>
    <property type="molecule type" value="Genomic_DNA"/>
</dbReference>
<name>A0A9N8Z0I8_9GLOM</name>
<dbReference type="InterPro" id="IPR011498">
    <property type="entry name" value="Kelch_2"/>
</dbReference>
<dbReference type="PANTHER" id="PTHR46093">
    <property type="entry name" value="ACYL-COA-BINDING DOMAIN-CONTAINING PROTEIN 5"/>
    <property type="match status" value="1"/>
</dbReference>
<protein>
    <submittedName>
        <fullName evidence="4">1660_t:CDS:1</fullName>
    </submittedName>
</protein>
<gene>
    <name evidence="4" type="ORF">RFULGI_LOCUS853</name>
</gene>
<proteinExistence type="predicted"/>
<comment type="caution">
    <text evidence="4">The sequence shown here is derived from an EMBL/GenBank/DDBJ whole genome shotgun (WGS) entry which is preliminary data.</text>
</comment>
<evidence type="ECO:0000256" key="3">
    <source>
        <dbReference type="SAM" id="Phobius"/>
    </source>
</evidence>
<keyword evidence="3" id="KW-0812">Transmembrane</keyword>
<reference evidence="4" key="1">
    <citation type="submission" date="2021-06" db="EMBL/GenBank/DDBJ databases">
        <authorList>
            <person name="Kallberg Y."/>
            <person name="Tangrot J."/>
            <person name="Rosling A."/>
        </authorList>
    </citation>
    <scope>NUCLEOTIDE SEQUENCE</scope>
    <source>
        <strain evidence="4">IN212</strain>
    </source>
</reference>
<keyword evidence="5" id="KW-1185">Reference proteome</keyword>
<dbReference type="Gene3D" id="2.120.10.80">
    <property type="entry name" value="Kelch-type beta propeller"/>
    <property type="match status" value="1"/>
</dbReference>
<dbReference type="Proteomes" id="UP000789396">
    <property type="component" value="Unassembled WGS sequence"/>
</dbReference>
<sequence length="313" mass="34516">MIFGINSFTPEGRGGHVAAIVKDNIYFMGGSRKISDENEIKKKFPTRGYNLSDEVFSLDLTSSFSTTNPPFIDLSGISRMIYGSTKASKGDVYLVGGTLQNLTLLNQIDKLFNQMDNNATTQSLMLPELIKTWNVTDSEMRELNIFIYRPATQSWTIPYIRGGPSIRRRSTSTVINQDGKIYMFGGRAEIDTGSPTLINFNDIYLYDTITPRWTKINASNVPSARSQSTATLLPDGNITNDRSGSFETNPSIYLLGVPCLEWTATFTPNYSCPPILNVPLIIGLTAALYVVFIATTVTVIKITLIVTTEVGNG</sequence>
<dbReference type="OrthoDB" id="432528at2759"/>
<dbReference type="PANTHER" id="PTHR46093:SF18">
    <property type="entry name" value="FIBRONECTIN TYPE-III DOMAIN-CONTAINING PROTEIN"/>
    <property type="match status" value="1"/>
</dbReference>
<dbReference type="Pfam" id="PF07646">
    <property type="entry name" value="Kelch_2"/>
    <property type="match status" value="1"/>
</dbReference>
<keyword evidence="1" id="KW-0880">Kelch repeat</keyword>
<organism evidence="4 5">
    <name type="scientific">Racocetra fulgida</name>
    <dbReference type="NCBI Taxonomy" id="60492"/>
    <lineage>
        <taxon>Eukaryota</taxon>
        <taxon>Fungi</taxon>
        <taxon>Fungi incertae sedis</taxon>
        <taxon>Mucoromycota</taxon>
        <taxon>Glomeromycotina</taxon>
        <taxon>Glomeromycetes</taxon>
        <taxon>Diversisporales</taxon>
        <taxon>Gigasporaceae</taxon>
        <taxon>Racocetra</taxon>
    </lineage>
</organism>
<keyword evidence="3" id="KW-1133">Transmembrane helix</keyword>
<evidence type="ECO:0000256" key="2">
    <source>
        <dbReference type="ARBA" id="ARBA00022737"/>
    </source>
</evidence>
<dbReference type="InterPro" id="IPR011043">
    <property type="entry name" value="Gal_Oxase/kelch_b-propeller"/>
</dbReference>
<dbReference type="InterPro" id="IPR015915">
    <property type="entry name" value="Kelch-typ_b-propeller"/>
</dbReference>
<accession>A0A9N8Z0I8</accession>